<evidence type="ECO:0000256" key="2">
    <source>
        <dbReference type="ARBA" id="ARBA00012417"/>
    </source>
</evidence>
<dbReference type="PROSITE" id="PS50819">
    <property type="entry name" value="INTEIN_ENDONUCLEASE"/>
    <property type="match status" value="1"/>
</dbReference>
<dbReference type="InterPro" id="IPR012337">
    <property type="entry name" value="RNaseH-like_sf"/>
</dbReference>
<evidence type="ECO:0000256" key="3">
    <source>
        <dbReference type="ARBA" id="ARBA00015749"/>
    </source>
</evidence>
<dbReference type="GO" id="GO:0008296">
    <property type="term" value="F:3'-5'-DNA exonuclease activity"/>
    <property type="evidence" value="ECO:0007669"/>
    <property type="project" value="TreeGrafter"/>
</dbReference>
<dbReference type="SUPFAM" id="SSF53098">
    <property type="entry name" value="Ribonuclease H-like"/>
    <property type="match status" value="1"/>
</dbReference>
<dbReference type="NCBIfam" id="TIGR01443">
    <property type="entry name" value="intein_Cterm"/>
    <property type="match status" value="1"/>
</dbReference>
<dbReference type="Gene3D" id="3.10.28.10">
    <property type="entry name" value="Homing endonucleases"/>
    <property type="match status" value="1"/>
</dbReference>
<dbReference type="Pfam" id="PF03104">
    <property type="entry name" value="DNA_pol_B_exo1"/>
    <property type="match status" value="1"/>
</dbReference>
<dbReference type="Gene3D" id="1.10.287.690">
    <property type="entry name" value="Helix hairpin bin"/>
    <property type="match status" value="2"/>
</dbReference>
<name>A0A2U7UBV2_9VIRU</name>
<sequence>MTTNDAIAAVAATKTDATTTAATMATRPVQETGAAEPLVDLGARAKVMSNLFGIRETVTHVPQRLRVQLLDPLVRDASAIRGRRELEDAAQPVIHYHHGDHRESRRFDGILPDGTLMDVDVHKDAADQDNADADNDDGWQDEGERPGRVPPADTLLLLNGVDAEGRTVCVNVKGMRYCIYVQCPNTWGLTHMSALASAIEGYYAIPSGGVEYRQKRLHHMLGWEPMPNDPTRTKAHNYCVLGFGSARVMEWAANAIQRGGKLRARSPLTDRDMRMLRVYERRVDPVHKALERLGGLQPCSWFDVERWRVPGIYHTHAQIEVEVDARDIVPRPEIDAMAPVWKASWDVECYSHDGSFPRADHPRECDHTICINTYFSQHRTDGRPPRVVQTSHHFGAVRVHRQADRVRDAVDDPRWGVFVMKPNSKASLDSDGLSGGVNDNGNVNGNGSDNGTMTNSVAAVATHEEESLVDRQVYVMQCATELEAIEGWRDLIVLDVQPSVVEGYNTDAFDFGWLGVRAQVCAGYGIRSRLFEAGVLIGEHTPMRRKDLDSAAKGSNTLNFIPMPGRILIDMYHIVKAEKRLESYTLDDVCRSIFPDDETLRKIDVPPEEIFRRYASGDPDERAVVVEYCARDCRLPLALEEHLMTLTGVVEMARITRTPLPLMLISGQQVKTWSQIVYEAHTMGYVVNLDESNAGGGRGGDGGAWLRGAYGVGARGVGDEWLPGVIAMASMRAGGGNADGHVVPDTAGKVTADKNGAAASKAADGTDGYVGATVLQPRAGYYVVPIVTLDYQSLYPSIMEANNLCPSTRVVSAEVRATLARYCREVQEPISEIRRSDGAVADQDAALNRVFASRPDWVPGQFAAQVDAPGRPRTVAYREVRPTPSRVHVFVQHVQGVVPRILTALKNQRKKVRADQKAYEKGTPLWAVYENRQLGIKITANCFPADDHEILTESGFMNYAAVVEHFEHNSRLSVACYVDGQLQYHDISKTDVISNTGTHRLVQFEANSSAREREVGNGVSLCCTDNHRIYARVGPTWGNRIWPRKGTESQEEAAPPFTIQSAGDIVAAGARDSSTVAQFAATCAKGVALDESALPFVEALGLRTEDQVDAFIELYGYWLGDGWLDVSCKAIAFSPVKAGDSAYLAALFARLPLPMLTESTRGPGADGAFIAPEPPKAKQRARYATWTKPHCHYIYTTSWWRYFAEEYGHKYSGAGLECAMERALRCGSDLPARRRTATPKRGAPKASAPTPAVCTKSRSRAAIAERNRNAAGIDERICLSDQCALAGAWQPLEAAFTRRAPKRTGGKESYEGRCKRCMSEYTSKHRAAKRARLAERYDAMVAANTGKRRVTLDAEDVRSAKWMWYWVWRQLGRDRLRLLLRGLRMADGDTASGQRGGGAIYTSSQRFADEIVRVALHAGYTALIRARCAAGDVNGANQNGALIVATAQNWVVNYSDFTREAQPKITIARETSTMTYHGTVWCVNVPVEPNLIIVRRIVHHKGVPVPSRALVVGNSVYGFLGAVKRGRMPCVEVSESVTCIGRDMIHATKAYVETHLDRYVRGLIDDPELVAAERRRAKERLDAAFASAGLGAVAVTDITLSESTGPTKDDRSEREKNRDALLDALDKASLAPDAITGATVVYGDSVGADTPLLLRFDNKYIDYVRADQVDESLAGGDASAAARMWGAYQGDKEAFCPPRSIEVWTERGWTAVNRVIRHKAGKKMYRVLTHTGCVDVTEDHSLLDRHANKIKPTDVAVGSALLHADLPPYECPSPIFECRADASAKSATGSANTVVASSVADNGAAVADDAAHAWALGMFFAEGSCNEYVRHDRDQYCWRIANKDMALLRIALAGLGGRYPDISFSIVGPYKDGMAYVVANGPGKMGLVANYRAAFYDPVHALKRVPTEILNANAKIKRAFIRGYFAGDGNKTDCGSRCDGRGKIGMAGIYYLLSTCGYSVSINTCGGPERDTYRVNFCDAATPKRTQRKAPDTIKKIIPLDCDKSLGGNVYVYDLETANHHFAAGIGRLVVHNTDSVMIRFDGVPETREGVEVALQLGVAASDYITSKFPDQIVLDTEKAYWPYVLFRKKRYVGRMWTLEGKPPYIDAKGVEVKRRDNWAGMRKTYKACLDAMMERMDIDAVKDIVLRLVCDLKADRVSLDDYKISKSLKRDYSKCKSMPPHVVVRDKIRQRNPGSEPLAGNRVYFVITVDDRIKKKSARAEDPAYVAANPTLARIDRLYYLESLANPFGALLEPCFTNPEQLFVDAAVFIANQQKGQAPITQWLGKRSARSEPDGRDSEEAERARIAATVKRRCADKTYVPQAIAKQQKTEQRKAARNAPPPKTGPLSAFVRRARPPSS</sequence>
<dbReference type="PANTHER" id="PTHR10322">
    <property type="entry name" value="DNA POLYMERASE CATALYTIC SUBUNIT"/>
    <property type="match status" value="1"/>
</dbReference>
<comment type="catalytic activity">
    <reaction evidence="11">
        <text>DNA(n) + a 2'-deoxyribonucleoside 5'-triphosphate = DNA(n+1) + diphosphate</text>
        <dbReference type="Rhea" id="RHEA:22508"/>
        <dbReference type="Rhea" id="RHEA-COMP:17339"/>
        <dbReference type="Rhea" id="RHEA-COMP:17340"/>
        <dbReference type="ChEBI" id="CHEBI:33019"/>
        <dbReference type="ChEBI" id="CHEBI:61560"/>
        <dbReference type="ChEBI" id="CHEBI:173112"/>
        <dbReference type="EC" id="2.7.7.7"/>
    </reaction>
</comment>
<gene>
    <name evidence="14" type="ORF">pneo_cds_228</name>
</gene>
<dbReference type="KEGG" id="vg:36842548"/>
<dbReference type="Gene3D" id="3.90.1600.10">
    <property type="entry name" value="Palm domain of DNA polymerase"/>
    <property type="match status" value="3"/>
</dbReference>
<dbReference type="GO" id="GO:0006297">
    <property type="term" value="P:nucleotide-excision repair, DNA gap filling"/>
    <property type="evidence" value="ECO:0007669"/>
    <property type="project" value="TreeGrafter"/>
</dbReference>
<evidence type="ECO:0000259" key="13">
    <source>
        <dbReference type="PROSITE" id="PS50819"/>
    </source>
</evidence>
<evidence type="ECO:0000256" key="10">
    <source>
        <dbReference type="ARBA" id="ARBA00023125"/>
    </source>
</evidence>
<evidence type="ECO:0000256" key="4">
    <source>
        <dbReference type="ARBA" id="ARBA00022679"/>
    </source>
</evidence>
<feature type="region of interest" description="Disordered" evidence="12">
    <location>
        <begin position="2320"/>
        <end position="2360"/>
    </location>
</feature>
<keyword evidence="4" id="KW-0808">Transferase</keyword>
<dbReference type="InterPro" id="IPR036844">
    <property type="entry name" value="Hint_dom_sf"/>
</dbReference>
<feature type="region of interest" description="Disordered" evidence="12">
    <location>
        <begin position="2283"/>
        <end position="2305"/>
    </location>
</feature>
<dbReference type="Pfam" id="PF00136">
    <property type="entry name" value="DNA_pol_B"/>
    <property type="match status" value="3"/>
</dbReference>
<dbReference type="Proteomes" id="UP000249287">
    <property type="component" value="Segment"/>
</dbReference>
<keyword evidence="9" id="KW-0235">DNA replication</keyword>
<dbReference type="GeneID" id="36842548"/>
<dbReference type="EC" id="2.7.7.7" evidence="2"/>
<dbReference type="InterPro" id="IPR023211">
    <property type="entry name" value="DNA_pol_palm_dom_sf"/>
</dbReference>
<dbReference type="InterPro" id="IPR030934">
    <property type="entry name" value="Intein_C"/>
</dbReference>
<dbReference type="GO" id="GO:0006287">
    <property type="term" value="P:base-excision repair, gap-filling"/>
    <property type="evidence" value="ECO:0007669"/>
    <property type="project" value="TreeGrafter"/>
</dbReference>
<dbReference type="InterPro" id="IPR036397">
    <property type="entry name" value="RNaseH_sf"/>
</dbReference>
<protein>
    <recommendedName>
        <fullName evidence="3">DNA polymerase</fullName>
        <ecNumber evidence="2">2.7.7.7</ecNumber>
    </recommendedName>
</protein>
<keyword evidence="8" id="KW-0651">Protein splicing</keyword>
<dbReference type="GO" id="GO:0000166">
    <property type="term" value="F:nucleotide binding"/>
    <property type="evidence" value="ECO:0007669"/>
    <property type="project" value="InterPro"/>
</dbReference>
<evidence type="ECO:0000256" key="6">
    <source>
        <dbReference type="ARBA" id="ARBA00022813"/>
    </source>
</evidence>
<dbReference type="InterPro" id="IPR006141">
    <property type="entry name" value="Intein_N"/>
</dbReference>
<keyword evidence="10" id="KW-0238">DNA-binding</keyword>
<dbReference type="InterPro" id="IPR006134">
    <property type="entry name" value="DNA-dir_DNA_pol_B_multi_dom"/>
</dbReference>
<dbReference type="Gene3D" id="3.30.420.10">
    <property type="entry name" value="Ribonuclease H-like superfamily/Ribonuclease H"/>
    <property type="match status" value="1"/>
</dbReference>
<comment type="similarity">
    <text evidence="1">Belongs to the DNA polymerase type-B family.</text>
</comment>
<evidence type="ECO:0000313" key="14">
    <source>
        <dbReference type="EMBL" id="AVK75835.1"/>
    </source>
</evidence>
<dbReference type="InterPro" id="IPR050240">
    <property type="entry name" value="DNA_pol_type-B"/>
</dbReference>
<proteinExistence type="inferred from homology"/>
<dbReference type="EMBL" id="MG011690">
    <property type="protein sequence ID" value="AVK75835.1"/>
    <property type="molecule type" value="Genomic_DNA"/>
</dbReference>
<dbReference type="GO" id="GO:0039693">
    <property type="term" value="P:viral DNA genome replication"/>
    <property type="evidence" value="ECO:0007669"/>
    <property type="project" value="UniProtKB-KW"/>
</dbReference>
<dbReference type="PROSITE" id="PS50817">
    <property type="entry name" value="INTEIN_N_TER"/>
    <property type="match status" value="1"/>
</dbReference>
<dbReference type="SUPFAM" id="SSF55608">
    <property type="entry name" value="Homing endonucleases"/>
    <property type="match status" value="1"/>
</dbReference>
<keyword evidence="6" id="KW-0068">Autocatalytic cleavage</keyword>
<dbReference type="GO" id="GO:0045004">
    <property type="term" value="P:DNA replication proofreading"/>
    <property type="evidence" value="ECO:0007669"/>
    <property type="project" value="TreeGrafter"/>
</dbReference>
<keyword evidence="7" id="KW-0239">DNA-directed DNA polymerase</keyword>
<dbReference type="SMART" id="SM00486">
    <property type="entry name" value="POLBc"/>
    <property type="match status" value="1"/>
</dbReference>
<dbReference type="InterPro" id="IPR006133">
    <property type="entry name" value="DNA-dir_DNA_pol_B_exonuc"/>
</dbReference>
<evidence type="ECO:0000256" key="5">
    <source>
        <dbReference type="ARBA" id="ARBA00022695"/>
    </source>
</evidence>
<dbReference type="InterPro" id="IPR004042">
    <property type="entry name" value="Intein_endonuc_central"/>
</dbReference>
<evidence type="ECO:0000256" key="9">
    <source>
        <dbReference type="ARBA" id="ARBA00023109"/>
    </source>
</evidence>
<dbReference type="GO" id="GO:0004519">
    <property type="term" value="F:endonuclease activity"/>
    <property type="evidence" value="ECO:0007669"/>
    <property type="project" value="InterPro"/>
</dbReference>
<evidence type="ECO:0000256" key="7">
    <source>
        <dbReference type="ARBA" id="ARBA00022932"/>
    </source>
</evidence>
<dbReference type="InterPro" id="IPR006172">
    <property type="entry name" value="DNA-dir_DNA_pol_B"/>
</dbReference>
<evidence type="ECO:0000256" key="11">
    <source>
        <dbReference type="ARBA" id="ARBA00049244"/>
    </source>
</evidence>
<keyword evidence="9" id="KW-1194">Viral DNA replication</keyword>
<dbReference type="GO" id="GO:0003887">
    <property type="term" value="F:DNA-directed DNA polymerase activity"/>
    <property type="evidence" value="ECO:0007669"/>
    <property type="project" value="UniProtKB-KW"/>
</dbReference>
<feature type="compositionally biased region" description="Acidic residues" evidence="12">
    <location>
        <begin position="127"/>
        <end position="141"/>
    </location>
</feature>
<accession>A0A2U7UBV2</accession>
<dbReference type="InterPro" id="IPR027434">
    <property type="entry name" value="Homing_endonucl"/>
</dbReference>
<dbReference type="Gene3D" id="1.10.132.60">
    <property type="entry name" value="DNA polymerase family B, C-terminal domain"/>
    <property type="match status" value="1"/>
</dbReference>
<feature type="domain" description="DOD-type homing endonuclease" evidence="13">
    <location>
        <begin position="1815"/>
        <end position="1958"/>
    </location>
</feature>
<evidence type="ECO:0000256" key="1">
    <source>
        <dbReference type="ARBA" id="ARBA00005755"/>
    </source>
</evidence>
<keyword evidence="5" id="KW-0548">Nucleotidyltransferase</keyword>
<evidence type="ECO:0000256" key="12">
    <source>
        <dbReference type="SAM" id="MobiDB-lite"/>
    </source>
</evidence>
<dbReference type="InterPro" id="IPR043502">
    <property type="entry name" value="DNA/RNA_pol_sf"/>
</dbReference>
<dbReference type="RefSeq" id="YP_009481838.1">
    <property type="nucleotide sequence ID" value="NC_037666.1"/>
</dbReference>
<dbReference type="SUPFAM" id="SSF51294">
    <property type="entry name" value="Hedgehog/intein (Hint) domain"/>
    <property type="match status" value="1"/>
</dbReference>
<feature type="region of interest" description="Disordered" evidence="12">
    <location>
        <begin position="1231"/>
        <end position="1258"/>
    </location>
</feature>
<reference evidence="14" key="1">
    <citation type="journal article" date="2018" name="Nat. Commun.">
        <title>Diversity and evolution of the emerging Pandoraviridae family.</title>
        <authorList>
            <person name="Legendre M."/>
            <person name="Fabre E."/>
            <person name="Poirot O."/>
            <person name="Jeudy S."/>
            <person name="Lartigue A."/>
            <person name="Alempic J.M."/>
            <person name="Beucher L."/>
            <person name="Philippe N."/>
            <person name="Bertaux L."/>
            <person name="Christo-Foroux E."/>
            <person name="Labadie K."/>
            <person name="Coute Y."/>
            <person name="Abergel C."/>
            <person name="Claverie J.M."/>
        </authorList>
    </citation>
    <scope>NUCLEOTIDE SEQUENCE [LARGE SCALE GENOMIC DNA]</scope>
    <source>
        <strain evidence="14">Neocaledonia</strain>
    </source>
</reference>
<dbReference type="PANTHER" id="PTHR10322:SF23">
    <property type="entry name" value="DNA POLYMERASE DELTA CATALYTIC SUBUNIT"/>
    <property type="match status" value="1"/>
</dbReference>
<dbReference type="SUPFAM" id="SSF56672">
    <property type="entry name" value="DNA/RNA polymerases"/>
    <property type="match status" value="2"/>
</dbReference>
<dbReference type="GO" id="GO:0016539">
    <property type="term" value="P:intein-mediated protein splicing"/>
    <property type="evidence" value="ECO:0007669"/>
    <property type="project" value="InterPro"/>
</dbReference>
<dbReference type="GO" id="GO:0003677">
    <property type="term" value="F:DNA binding"/>
    <property type="evidence" value="ECO:0007669"/>
    <property type="project" value="UniProtKB-KW"/>
</dbReference>
<evidence type="ECO:0000256" key="8">
    <source>
        <dbReference type="ARBA" id="ARBA00023000"/>
    </source>
</evidence>
<feature type="region of interest" description="Disordered" evidence="12">
    <location>
        <begin position="127"/>
        <end position="150"/>
    </location>
</feature>
<dbReference type="Gene3D" id="2.170.16.10">
    <property type="entry name" value="Hedgehog/Intein (Hint) domain"/>
    <property type="match status" value="1"/>
</dbReference>
<dbReference type="InterPro" id="IPR042087">
    <property type="entry name" value="DNA_pol_B_thumb"/>
</dbReference>
<dbReference type="PROSITE" id="PS50818">
    <property type="entry name" value="INTEIN_C_TER"/>
    <property type="match status" value="1"/>
</dbReference>
<organism evidence="14">
    <name type="scientific">Pandoravirus neocaledonia</name>
    <dbReference type="NCBI Taxonomy" id="2107708"/>
    <lineage>
        <taxon>Viruses</taxon>
        <taxon>Pandoravirus</taxon>
    </lineage>
</organism>
<feature type="compositionally biased region" description="Basic and acidic residues" evidence="12">
    <location>
        <begin position="2290"/>
        <end position="2305"/>
    </location>
</feature>